<gene>
    <name evidence="3" type="ORF">VIC01_04201</name>
</gene>
<dbReference type="RefSeq" id="WP_151061913.1">
    <property type="nucleotide sequence ID" value="NZ_CP043529.1"/>
</dbReference>
<feature type="region of interest" description="Disordered" evidence="2">
    <location>
        <begin position="683"/>
        <end position="708"/>
    </location>
</feature>
<evidence type="ECO:0000313" key="3">
    <source>
        <dbReference type="EMBL" id="QEW38557.1"/>
    </source>
</evidence>
<organism evidence="3 4">
    <name type="scientific">Phocaeicola vulgatus</name>
    <name type="common">Bacteroides vulgatus</name>
    <dbReference type="NCBI Taxonomy" id="821"/>
    <lineage>
        <taxon>Bacteria</taxon>
        <taxon>Pseudomonadati</taxon>
        <taxon>Bacteroidota</taxon>
        <taxon>Bacteroidia</taxon>
        <taxon>Bacteroidales</taxon>
        <taxon>Bacteroidaceae</taxon>
        <taxon>Phocaeicola</taxon>
    </lineage>
</organism>
<evidence type="ECO:0000313" key="4">
    <source>
        <dbReference type="Proteomes" id="UP000326091"/>
    </source>
</evidence>
<sequence length="1161" mass="129667">MEPVRLEILLDDKTLKGMRSVEGNLSGIGLYAKQVIAQLEQELATLQERFKQAMATGTNTDAQMADIQALQGVIRQLKAELQGLEEQKKKTGSTPLMGDDPAPKLNNVRMSMQQIARELPSLAMGPQMFFLAISNNIPMFTDALSSARQEYEALTKAGKKATPVWKQVLSSLFSWQTALAALITLSVVYGKEIGGWVKSLFGVKDAALSAAKAQEKVNESFRNSSSDVAEQVTLVRSLSERWKELGDNMSDKKQFITENKKEFGKLGVEVGNVNDAENLLVDNTDVFIGAMILRAEAAAAFKLATEQTEKALKKQNEIEERRKKGPTFWDRFRANFFSSASGSATYTRQADAPTAEQLRENDISALEEEQKAAEDTAKSYMDLFLARTKEWKERLKSAGIKEDDGRETKDTGKSARDYQDELADARIRAQQKLEAARISVMREGVRKRQALARQELDESLAQIDKEERDTLKKMDEAEKKRGVKSTPEERQAVKDNASQQRLVAYQQYAKEFYTADKEWQEKDLQSWIDYNKEYGTYQQKRLAIMREYTLKSSKESLNGNDKRMLSRQRDEALSELDFNELKDTINWDVVFGNLDKVAKKELQKVKRQIVSFRNSPEFKKSATPEQMQVIEEAIGKIDSEVIEKGGLFGNLTESIREYSEAVDELTAAQRDYDEAVRQYGADSAEAEAARKKRNKAEAGERNAGNNLEASKDKAVRNITAVADAMNTLGEADMSLSSFGSAVGSLVDTLSASGSKIGGIIAAILAILDQIGQKGLEGFVGNILESVMHAAGGLWDSIGRLFGVKGLGGIFKGADYSGYNEMVDQYNRLNEIWDELIDKKKEYIETSYGAEAQKVGEEALALQRTAIDSYRILGKERLNSGASTGSHSIGVRQRKWMSSQDWAAAGAALGEDFYRYGIGEGRMTGLFDLSVEQLEKLKSEAPTFWAKLDDDVRNYLDKIIEGSEKLGDIQAQIKEQLTQMSFDSMRDAFYDTLLDMESGAEDFSEDFSEYLQKAILKTSLSKVYDKRLQEWYDKFANYNKEGGIDTGEYKDLQQEWNDIVKDALEERDSLKDIFGWTSSSSSSQSGRAGTVTSMTEETAGRLEGIGNATLDHVISIDNNLTRHLEGMATSLGKIAGNSEYLRHLETINENIAELRRGVKLKT</sequence>
<feature type="coiled-coil region" evidence="1">
    <location>
        <begin position="36"/>
        <end position="94"/>
    </location>
</feature>
<feature type="compositionally biased region" description="Basic and acidic residues" evidence="2">
    <location>
        <begin position="467"/>
        <end position="493"/>
    </location>
</feature>
<proteinExistence type="predicted"/>
<evidence type="ECO:0000256" key="2">
    <source>
        <dbReference type="SAM" id="MobiDB-lite"/>
    </source>
</evidence>
<reference evidence="3 4" key="1">
    <citation type="submission" date="2019-09" db="EMBL/GenBank/DDBJ databases">
        <title>Commensal-derived Metabolites Govern Vibrio cholerae Pathogenesis in Host.</title>
        <authorList>
            <person name="Yoon S.S."/>
            <person name="Yoon M.Y."/>
        </authorList>
    </citation>
    <scope>NUCLEOTIDE SEQUENCE [LARGE SCALE GENOMIC DNA]</scope>
    <source>
        <strain evidence="3 4">VIC01</strain>
    </source>
</reference>
<evidence type="ECO:0008006" key="5">
    <source>
        <dbReference type="Google" id="ProtNLM"/>
    </source>
</evidence>
<dbReference type="EMBL" id="CP043529">
    <property type="protein sequence ID" value="QEW38557.1"/>
    <property type="molecule type" value="Genomic_DNA"/>
</dbReference>
<keyword evidence="1" id="KW-0175">Coiled coil</keyword>
<feature type="region of interest" description="Disordered" evidence="2">
    <location>
        <begin position="467"/>
        <end position="497"/>
    </location>
</feature>
<dbReference type="AlphaFoldDB" id="A0A5P3AXW3"/>
<evidence type="ECO:0000256" key="1">
    <source>
        <dbReference type="SAM" id="Coils"/>
    </source>
</evidence>
<accession>A0A5P3AXW3</accession>
<dbReference type="Proteomes" id="UP000326091">
    <property type="component" value="Chromosome"/>
</dbReference>
<protein>
    <recommendedName>
        <fullName evidence="5">Viral A-type inclusion protein</fullName>
    </recommendedName>
</protein>
<name>A0A5P3AXW3_PHOVU</name>